<evidence type="ECO:0000313" key="6">
    <source>
        <dbReference type="Proteomes" id="UP000321580"/>
    </source>
</evidence>
<dbReference type="PANTHER" id="PTHR30441:SF8">
    <property type="entry name" value="DUF748 DOMAIN-CONTAINING PROTEIN"/>
    <property type="match status" value="1"/>
</dbReference>
<protein>
    <recommendedName>
        <fullName evidence="4">AsmA domain-containing protein</fullName>
    </recommendedName>
</protein>
<name>A0A5C6RYX9_9BACT</name>
<evidence type="ECO:0000256" key="3">
    <source>
        <dbReference type="SAM" id="Phobius"/>
    </source>
</evidence>
<organism evidence="5 6">
    <name type="scientific">Phaeodactylibacter luteus</name>
    <dbReference type="NCBI Taxonomy" id="1564516"/>
    <lineage>
        <taxon>Bacteria</taxon>
        <taxon>Pseudomonadati</taxon>
        <taxon>Bacteroidota</taxon>
        <taxon>Saprospiria</taxon>
        <taxon>Saprospirales</taxon>
        <taxon>Haliscomenobacteraceae</taxon>
        <taxon>Phaeodactylibacter</taxon>
    </lineage>
</organism>
<evidence type="ECO:0000256" key="1">
    <source>
        <dbReference type="SAM" id="Coils"/>
    </source>
</evidence>
<evidence type="ECO:0000256" key="2">
    <source>
        <dbReference type="SAM" id="MobiDB-lite"/>
    </source>
</evidence>
<feature type="coiled-coil region" evidence="1">
    <location>
        <begin position="961"/>
        <end position="1023"/>
    </location>
</feature>
<dbReference type="AlphaFoldDB" id="A0A5C6RYX9"/>
<gene>
    <name evidence="5" type="ORF">FRY97_05135</name>
</gene>
<proteinExistence type="predicted"/>
<feature type="region of interest" description="Disordered" evidence="2">
    <location>
        <begin position="1029"/>
        <end position="1057"/>
    </location>
</feature>
<accession>A0A5C6RYX9</accession>
<feature type="domain" description="AsmA" evidence="4">
    <location>
        <begin position="23"/>
        <end position="205"/>
    </location>
</feature>
<keyword evidence="6" id="KW-1185">Reference proteome</keyword>
<keyword evidence="3" id="KW-0472">Membrane</keyword>
<dbReference type="InterPro" id="IPR052894">
    <property type="entry name" value="AsmA-related"/>
</dbReference>
<dbReference type="OrthoDB" id="596403at2"/>
<dbReference type="Proteomes" id="UP000321580">
    <property type="component" value="Unassembled WGS sequence"/>
</dbReference>
<feature type="transmembrane region" description="Helical" evidence="3">
    <location>
        <begin position="28"/>
        <end position="50"/>
    </location>
</feature>
<dbReference type="GO" id="GO:0090313">
    <property type="term" value="P:regulation of protein targeting to membrane"/>
    <property type="evidence" value="ECO:0007669"/>
    <property type="project" value="TreeGrafter"/>
</dbReference>
<dbReference type="InterPro" id="IPR007844">
    <property type="entry name" value="AsmA"/>
</dbReference>
<dbReference type="EMBL" id="VOOR01000007">
    <property type="protein sequence ID" value="TXB66572.1"/>
    <property type="molecule type" value="Genomic_DNA"/>
</dbReference>
<sequence>MHQPQLLTVYFVAQPTSNHTNMKIAKKLLLGLGILIALLLALAIILPVVYKDEIIALVKAEANKAVNAEIAFGDVGLSLFKDFPNFSLSVSDFSVTGKAPFEGVALAKGKTAAFSLDLMSVIKADRPVSVKSISLEAPALHVIVLKNGQANYDIALPSDAVAEEAAPTEGYGNLVINLDEYSITDGSLIYDDHSLDAYVSLSGLNHNGNGNFTIDVYDLDTHTDIGALTVSYGGITYLNEARASLDAIFNIDQPNAVYTLKDNKLTLNELQIVADGKIAMPGEDIDLDLSFSSPQNDFKRLLSMVPNAYIEGYEDVKANGQFQLQGEVKGIYNDTSYPAFELRAAVSDGQVQYPGLPASINDINARATVNSPSSDFDDLVVDVTRFGLSLAGSPFNASFRLSTPMSDPALQATAKGKIVLEDLARAFPMEGVEQLQGLINADLAIDTRLSFIEQEAYEQVNMSGNLDLSGMKYAAEDMPVVSIAEASMAFSPQFVALRSFDAQLGQSDIQASGRIDNLLAYFSPDKTLKGSLRIRSNTFDANEWMPAESSESTDASAVAPDTTASAEVFDRFDFILDAAIGELIYDSYRIKEATAVGHMTSNMLQVEELSGNLGGNDFLLRGTLTGIFGYLFDAGMLGGDIQFKSANLNLNDFMGEEEATAAVPAEGEEAAYSVIPVPPNININAMAEIGRLQYTNIDLKKVSGHLVIADEAVVLDQVKANGLGGEMLMSGSYDTSDPEAPGFSFKYDLSGLDFQQAFTTLNTFEQLAPIGKYIDGKFNSTLLLNGVLGQDLYPKLSSINAEGFLQTMNAVIENFKPLQSVGEKLNVDYLRERIPIKNSKNWFTIENGTLALQEFDTKVRDIAMTVGGTYSITDFLNLKVKATVPRKTLEKNAVGAAANQGLRFLQSEAGKLGINLAQGENINVLINLTGAITAPKTSLKLLGMDGEEDTSLGDQVKEQVRDEAKQKLEEGKQAARDAAQQAADSLRAEAQKRAEQAAKDAAAKAAEELKKKLGNKVDSTAQQKIDSLLNQAGGKTADDIKDKLEKFNPFKRKKNGN</sequence>
<dbReference type="PANTHER" id="PTHR30441">
    <property type="entry name" value="DUF748 DOMAIN-CONTAINING PROTEIN"/>
    <property type="match status" value="1"/>
</dbReference>
<keyword evidence="3" id="KW-1133">Transmembrane helix</keyword>
<keyword evidence="1" id="KW-0175">Coiled coil</keyword>
<keyword evidence="3" id="KW-0812">Transmembrane</keyword>
<dbReference type="Pfam" id="PF05170">
    <property type="entry name" value="AsmA"/>
    <property type="match status" value="1"/>
</dbReference>
<feature type="compositionally biased region" description="Basic and acidic residues" evidence="2">
    <location>
        <begin position="1036"/>
        <end position="1048"/>
    </location>
</feature>
<dbReference type="GO" id="GO:0005886">
    <property type="term" value="C:plasma membrane"/>
    <property type="evidence" value="ECO:0007669"/>
    <property type="project" value="TreeGrafter"/>
</dbReference>
<evidence type="ECO:0000259" key="4">
    <source>
        <dbReference type="Pfam" id="PF05170"/>
    </source>
</evidence>
<reference evidence="5 6" key="1">
    <citation type="submission" date="2019-08" db="EMBL/GenBank/DDBJ databases">
        <title>Genome of Phaeodactylibacter luteus.</title>
        <authorList>
            <person name="Bowman J.P."/>
        </authorList>
    </citation>
    <scope>NUCLEOTIDE SEQUENCE [LARGE SCALE GENOMIC DNA]</scope>
    <source>
        <strain evidence="5 6">KCTC 42180</strain>
    </source>
</reference>
<evidence type="ECO:0000313" key="5">
    <source>
        <dbReference type="EMBL" id="TXB66572.1"/>
    </source>
</evidence>
<comment type="caution">
    <text evidence="5">The sequence shown here is derived from an EMBL/GenBank/DDBJ whole genome shotgun (WGS) entry which is preliminary data.</text>
</comment>